<dbReference type="GO" id="GO:0043565">
    <property type="term" value="F:sequence-specific DNA binding"/>
    <property type="evidence" value="ECO:0007669"/>
    <property type="project" value="InterPro"/>
</dbReference>
<feature type="compositionally biased region" description="Polar residues" evidence="7">
    <location>
        <begin position="136"/>
        <end position="150"/>
    </location>
</feature>
<keyword evidence="1" id="KW-0479">Metal-binding</keyword>
<dbReference type="Gene3D" id="3.30.50.10">
    <property type="entry name" value="Erythroid Transcription Factor GATA-1, subunit A"/>
    <property type="match status" value="1"/>
</dbReference>
<dbReference type="AlphaFoldDB" id="A0A0H1BRJ6"/>
<dbReference type="PROSITE" id="PS00344">
    <property type="entry name" value="GATA_ZN_FINGER_1"/>
    <property type="match status" value="1"/>
</dbReference>
<dbReference type="SUPFAM" id="SSF57716">
    <property type="entry name" value="Glucocorticoid receptor-like (DNA-binding domain)"/>
    <property type="match status" value="1"/>
</dbReference>
<name>A0A0H1BRJ6_9EURO</name>
<dbReference type="InterPro" id="IPR013088">
    <property type="entry name" value="Znf_NHR/GATA"/>
</dbReference>
<keyword evidence="4" id="KW-0805">Transcription regulation</keyword>
<keyword evidence="3" id="KW-0862">Zinc</keyword>
<feature type="region of interest" description="Disordered" evidence="7">
    <location>
        <begin position="1"/>
        <end position="323"/>
    </location>
</feature>
<evidence type="ECO:0000256" key="7">
    <source>
        <dbReference type="SAM" id="MobiDB-lite"/>
    </source>
</evidence>
<evidence type="ECO:0000313" key="9">
    <source>
        <dbReference type="EMBL" id="KLJ13733.1"/>
    </source>
</evidence>
<sequence>MVTVEAGRHWPVYGVSGSATAPFQSPRREGDSVKEHGNSLHHQGDAHRESLPSIGQLDLETASSDRQRNSAQFPPGAAGLSVSTAPQVNPTTVNHPGHHSYSYLSSATSRSTPAGSAQVSPTDTRRPGDEDKDQKPPSQTQHTLQRQSLPSIHEALGSDTLPYPHTASSSSNPGQPPVSAAMPSNIVARPGAEGPSGPPNPFSTSTPFPRDNPFSAHSSVQSGPPHPEGQRSSFASTHSQDSRNPSIPSLSSGKSPTQSSKTGTPSLTNSQSSGYEFTGSSSAGAMSSPNNYPPYSQPAPFGAHAPNGPPSLQYPTGPYETRPGFVPPWNQNGIDPARIEDMQQGVRVTNGTTAPHSESVKRQLDGYDVESSYHEIVEGCSRVAEFAGHFGAKAHQSNRSGPVVGLIPQLAEIDDLAQTLRRTSDALARIRSLAVEQALAEQQAEQRAQRQVYKTNGVRNEGQPPMYREDFKGGGGFAGGDTKKRRGKAAPPGRCHSCNRAETPEWRRGPDGARTLCNACGLHYAKLTRKAGNNKPSSLGPNLRPKNGMDSRSSTRS</sequence>
<feature type="compositionally biased region" description="Low complexity" evidence="7">
    <location>
        <begin position="100"/>
        <end position="112"/>
    </location>
</feature>
<gene>
    <name evidence="9" type="ORF">EMPG_11336</name>
</gene>
<feature type="compositionally biased region" description="Polar residues" evidence="7">
    <location>
        <begin position="81"/>
        <end position="94"/>
    </location>
</feature>
<feature type="compositionally biased region" description="Polar residues" evidence="7">
    <location>
        <begin position="113"/>
        <end position="122"/>
    </location>
</feature>
<feature type="region of interest" description="Disordered" evidence="7">
    <location>
        <begin position="446"/>
        <end position="507"/>
    </location>
</feature>
<accession>A0A0H1BRJ6</accession>
<feature type="compositionally biased region" description="Polar residues" evidence="7">
    <location>
        <begin position="230"/>
        <end position="285"/>
    </location>
</feature>
<evidence type="ECO:0000313" key="10">
    <source>
        <dbReference type="Proteomes" id="UP000053573"/>
    </source>
</evidence>
<dbReference type="GO" id="GO:0006355">
    <property type="term" value="P:regulation of DNA-templated transcription"/>
    <property type="evidence" value="ECO:0007669"/>
    <property type="project" value="InterPro"/>
</dbReference>
<comment type="caution">
    <text evidence="9">The sequence shown here is derived from an EMBL/GenBank/DDBJ whole genome shotgun (WGS) entry which is preliminary data.</text>
</comment>
<keyword evidence="5" id="KW-0804">Transcription</keyword>
<dbReference type="OrthoDB" id="2162994at2759"/>
<dbReference type="GO" id="GO:0008270">
    <property type="term" value="F:zinc ion binding"/>
    <property type="evidence" value="ECO:0007669"/>
    <property type="project" value="UniProtKB-KW"/>
</dbReference>
<evidence type="ECO:0000256" key="2">
    <source>
        <dbReference type="ARBA" id="ARBA00022771"/>
    </source>
</evidence>
<keyword evidence="2 6" id="KW-0863">Zinc-finger</keyword>
<dbReference type="STRING" id="2060906.A0A0H1BRJ6"/>
<dbReference type="CDD" id="cd00202">
    <property type="entry name" value="ZnF_GATA"/>
    <property type="match status" value="1"/>
</dbReference>
<evidence type="ECO:0000256" key="5">
    <source>
        <dbReference type="ARBA" id="ARBA00023163"/>
    </source>
</evidence>
<dbReference type="PANTHER" id="PTHR47172:SF24">
    <property type="entry name" value="GATA ZINC FINGER DOMAIN-CONTAINING PROTEIN 14-RELATED"/>
    <property type="match status" value="1"/>
</dbReference>
<dbReference type="EMBL" id="LDEV01000066">
    <property type="protein sequence ID" value="KLJ13733.1"/>
    <property type="molecule type" value="Genomic_DNA"/>
</dbReference>
<dbReference type="Proteomes" id="UP000053573">
    <property type="component" value="Unassembled WGS sequence"/>
</dbReference>
<feature type="compositionally biased region" description="Basic and acidic residues" evidence="7">
    <location>
        <begin position="123"/>
        <end position="135"/>
    </location>
</feature>
<keyword evidence="10" id="KW-1185">Reference proteome</keyword>
<evidence type="ECO:0000256" key="3">
    <source>
        <dbReference type="ARBA" id="ARBA00022833"/>
    </source>
</evidence>
<dbReference type="SMART" id="SM00401">
    <property type="entry name" value="ZnF_GATA"/>
    <property type="match status" value="1"/>
</dbReference>
<dbReference type="PROSITE" id="PS50114">
    <property type="entry name" value="GATA_ZN_FINGER_2"/>
    <property type="match status" value="1"/>
</dbReference>
<evidence type="ECO:0000256" key="1">
    <source>
        <dbReference type="ARBA" id="ARBA00022723"/>
    </source>
</evidence>
<protein>
    <recommendedName>
        <fullName evidence="8">GATA-type domain-containing protein</fullName>
    </recommendedName>
</protein>
<organism evidence="9 10">
    <name type="scientific">Blastomyces silverae</name>
    <dbReference type="NCBI Taxonomy" id="2060906"/>
    <lineage>
        <taxon>Eukaryota</taxon>
        <taxon>Fungi</taxon>
        <taxon>Dikarya</taxon>
        <taxon>Ascomycota</taxon>
        <taxon>Pezizomycotina</taxon>
        <taxon>Eurotiomycetes</taxon>
        <taxon>Eurotiomycetidae</taxon>
        <taxon>Onygenales</taxon>
        <taxon>Ajellomycetaceae</taxon>
        <taxon>Blastomyces</taxon>
    </lineage>
</organism>
<feature type="region of interest" description="Disordered" evidence="7">
    <location>
        <begin position="527"/>
        <end position="557"/>
    </location>
</feature>
<feature type="domain" description="GATA-type" evidence="8">
    <location>
        <begin position="494"/>
        <end position="524"/>
    </location>
</feature>
<evidence type="ECO:0000256" key="4">
    <source>
        <dbReference type="ARBA" id="ARBA00023015"/>
    </source>
</evidence>
<dbReference type="Pfam" id="PF00320">
    <property type="entry name" value="GATA"/>
    <property type="match status" value="1"/>
</dbReference>
<evidence type="ECO:0000256" key="6">
    <source>
        <dbReference type="PROSITE-ProRule" id="PRU00094"/>
    </source>
</evidence>
<dbReference type="InterPro" id="IPR000679">
    <property type="entry name" value="Znf_GATA"/>
</dbReference>
<feature type="compositionally biased region" description="Basic and acidic residues" evidence="7">
    <location>
        <begin position="26"/>
        <end position="50"/>
    </location>
</feature>
<evidence type="ECO:0000259" key="8">
    <source>
        <dbReference type="PROSITE" id="PS50114"/>
    </source>
</evidence>
<dbReference type="PANTHER" id="PTHR47172">
    <property type="entry name" value="OS01G0976800 PROTEIN"/>
    <property type="match status" value="1"/>
</dbReference>
<reference evidence="10" key="1">
    <citation type="journal article" date="2015" name="PLoS Genet.">
        <title>The dynamic genome and transcriptome of the human fungal pathogen Blastomyces and close relative Emmonsia.</title>
        <authorList>
            <person name="Munoz J.F."/>
            <person name="Gauthier G.M."/>
            <person name="Desjardins C.A."/>
            <person name="Gallo J.E."/>
            <person name="Holder J."/>
            <person name="Sullivan T.D."/>
            <person name="Marty A.J."/>
            <person name="Carmen J.C."/>
            <person name="Chen Z."/>
            <person name="Ding L."/>
            <person name="Gujja S."/>
            <person name="Magrini V."/>
            <person name="Misas E."/>
            <person name="Mitreva M."/>
            <person name="Priest M."/>
            <person name="Saif S."/>
            <person name="Whiston E.A."/>
            <person name="Young S."/>
            <person name="Zeng Q."/>
            <person name="Goldman W.E."/>
            <person name="Mardis E.R."/>
            <person name="Taylor J.W."/>
            <person name="McEwen J.G."/>
            <person name="Clay O.K."/>
            <person name="Klein B.S."/>
            <person name="Cuomo C.A."/>
        </authorList>
    </citation>
    <scope>NUCLEOTIDE SEQUENCE [LARGE SCALE GENOMIC DNA]</scope>
    <source>
        <strain evidence="10">UAMH 139</strain>
    </source>
</reference>
<proteinExistence type="predicted"/>